<feature type="compositionally biased region" description="Low complexity" evidence="1">
    <location>
        <begin position="15"/>
        <end position="24"/>
    </location>
</feature>
<evidence type="ECO:0000313" key="3">
    <source>
        <dbReference type="Proteomes" id="UP001162483"/>
    </source>
</evidence>
<comment type="caution">
    <text evidence="2">The sequence shown here is derived from an EMBL/GenBank/DDBJ whole genome shotgun (WGS) entry which is preliminary data.</text>
</comment>
<sequence length="57" mass="6208">MDTGTGSFWLDSGHRSGTGSSGSDSGHRVNWPNRIVRLDKFIMLGRGIRPSRGFSAE</sequence>
<evidence type="ECO:0000256" key="1">
    <source>
        <dbReference type="SAM" id="MobiDB-lite"/>
    </source>
</evidence>
<organism evidence="2 3">
    <name type="scientific">Staurois parvus</name>
    <dbReference type="NCBI Taxonomy" id="386267"/>
    <lineage>
        <taxon>Eukaryota</taxon>
        <taxon>Metazoa</taxon>
        <taxon>Chordata</taxon>
        <taxon>Craniata</taxon>
        <taxon>Vertebrata</taxon>
        <taxon>Euteleostomi</taxon>
        <taxon>Amphibia</taxon>
        <taxon>Batrachia</taxon>
        <taxon>Anura</taxon>
        <taxon>Neobatrachia</taxon>
        <taxon>Ranoidea</taxon>
        <taxon>Ranidae</taxon>
        <taxon>Staurois</taxon>
    </lineage>
</organism>
<proteinExistence type="predicted"/>
<feature type="region of interest" description="Disordered" evidence="1">
    <location>
        <begin position="1"/>
        <end position="30"/>
    </location>
</feature>
<reference evidence="2" key="1">
    <citation type="submission" date="2023-05" db="EMBL/GenBank/DDBJ databases">
        <authorList>
            <person name="Stuckert A."/>
        </authorList>
    </citation>
    <scope>NUCLEOTIDE SEQUENCE</scope>
</reference>
<evidence type="ECO:0000313" key="2">
    <source>
        <dbReference type="EMBL" id="CAI9540960.1"/>
    </source>
</evidence>
<keyword evidence="3" id="KW-1185">Reference proteome</keyword>
<name>A0ABN9B0K1_9NEOB</name>
<dbReference type="Proteomes" id="UP001162483">
    <property type="component" value="Unassembled WGS sequence"/>
</dbReference>
<dbReference type="EMBL" id="CATNWA010001706">
    <property type="protein sequence ID" value="CAI9540960.1"/>
    <property type="molecule type" value="Genomic_DNA"/>
</dbReference>
<accession>A0ABN9B0K1</accession>
<protein>
    <submittedName>
        <fullName evidence="2">Uncharacterized protein</fullName>
    </submittedName>
</protein>
<gene>
    <name evidence="2" type="ORF">SPARVUS_LOCUS1821845</name>
</gene>